<dbReference type="Pfam" id="PF00561">
    <property type="entry name" value="Abhydrolase_1"/>
    <property type="match status" value="1"/>
</dbReference>
<evidence type="ECO:0000313" key="3">
    <source>
        <dbReference type="Proteomes" id="UP000540412"/>
    </source>
</evidence>
<evidence type="ECO:0000313" key="2">
    <source>
        <dbReference type="EMBL" id="MBB5918171.1"/>
    </source>
</evidence>
<keyword evidence="3" id="KW-1185">Reference proteome</keyword>
<name>A0A7W9PLB0_9NOCA</name>
<evidence type="ECO:0000259" key="1">
    <source>
        <dbReference type="Pfam" id="PF00561"/>
    </source>
</evidence>
<dbReference type="InterPro" id="IPR000073">
    <property type="entry name" value="AB_hydrolase_1"/>
</dbReference>
<dbReference type="InterPro" id="IPR029058">
    <property type="entry name" value="AB_hydrolase_fold"/>
</dbReference>
<dbReference type="Gene3D" id="3.40.50.1820">
    <property type="entry name" value="alpha/beta hydrolase"/>
    <property type="match status" value="1"/>
</dbReference>
<dbReference type="SUPFAM" id="SSF53474">
    <property type="entry name" value="alpha/beta-Hydrolases"/>
    <property type="match status" value="1"/>
</dbReference>
<dbReference type="PANTHER" id="PTHR43433">
    <property type="entry name" value="HYDROLASE, ALPHA/BETA FOLD FAMILY PROTEIN"/>
    <property type="match status" value="1"/>
</dbReference>
<dbReference type="GO" id="GO:0046503">
    <property type="term" value="P:glycerolipid catabolic process"/>
    <property type="evidence" value="ECO:0007669"/>
    <property type="project" value="TreeGrafter"/>
</dbReference>
<dbReference type="GO" id="GO:0004806">
    <property type="term" value="F:triacylglycerol lipase activity"/>
    <property type="evidence" value="ECO:0007669"/>
    <property type="project" value="TreeGrafter"/>
</dbReference>
<dbReference type="EMBL" id="JACHIT010000002">
    <property type="protein sequence ID" value="MBB5918171.1"/>
    <property type="molecule type" value="Genomic_DNA"/>
</dbReference>
<dbReference type="InterPro" id="IPR050471">
    <property type="entry name" value="AB_hydrolase"/>
</dbReference>
<protein>
    <submittedName>
        <fullName evidence="2">Pimeloyl-ACP methyl ester carboxylesterase</fullName>
    </submittedName>
</protein>
<dbReference type="AlphaFoldDB" id="A0A7W9PLB0"/>
<sequence>MDIPTAHTLPVPGATLYYEIRGSGPLVLLVPGGNGDAGLFDGVAELLADRYTVVSYDRRGFSRSPCDGEPQRRVDLDAEDAALLLAHLATDPAHVLGSSSGAIVALELLARYPGRIRTLVAHEPPLTSLLPDGARWLAFFDEVYETDRREGAPAAMAKFTAGVGMRAQPSPPADLPPELAARMARIQQNMRLWMAQELRGFPGHEIDPEALRPAADRLVLGVGADSRDTMPARPNAELARRLGLHVVEFPGDHVGYLTSPAEFAERLAKVLH</sequence>
<gene>
    <name evidence="2" type="ORF">BJY24_007083</name>
</gene>
<organism evidence="2 3">
    <name type="scientific">Nocardia transvalensis</name>
    <dbReference type="NCBI Taxonomy" id="37333"/>
    <lineage>
        <taxon>Bacteria</taxon>
        <taxon>Bacillati</taxon>
        <taxon>Actinomycetota</taxon>
        <taxon>Actinomycetes</taxon>
        <taxon>Mycobacteriales</taxon>
        <taxon>Nocardiaceae</taxon>
        <taxon>Nocardia</taxon>
    </lineage>
</organism>
<dbReference type="Proteomes" id="UP000540412">
    <property type="component" value="Unassembled WGS sequence"/>
</dbReference>
<comment type="caution">
    <text evidence="2">The sequence shown here is derived from an EMBL/GenBank/DDBJ whole genome shotgun (WGS) entry which is preliminary data.</text>
</comment>
<dbReference type="PANTHER" id="PTHR43433:SF5">
    <property type="entry name" value="AB HYDROLASE-1 DOMAIN-CONTAINING PROTEIN"/>
    <property type="match status" value="1"/>
</dbReference>
<accession>A0A7W9PLB0</accession>
<proteinExistence type="predicted"/>
<dbReference type="RefSeq" id="WP_040747460.1">
    <property type="nucleotide sequence ID" value="NZ_JACHIT010000002.1"/>
</dbReference>
<reference evidence="2 3" key="1">
    <citation type="submission" date="2020-08" db="EMBL/GenBank/DDBJ databases">
        <title>Sequencing the genomes of 1000 actinobacteria strains.</title>
        <authorList>
            <person name="Klenk H.-P."/>
        </authorList>
    </citation>
    <scope>NUCLEOTIDE SEQUENCE [LARGE SCALE GENOMIC DNA]</scope>
    <source>
        <strain evidence="2 3">DSM 43582</strain>
    </source>
</reference>
<feature type="domain" description="AB hydrolase-1" evidence="1">
    <location>
        <begin position="25"/>
        <end position="173"/>
    </location>
</feature>